<dbReference type="Pfam" id="PF01569">
    <property type="entry name" value="PAP2"/>
    <property type="match status" value="1"/>
</dbReference>
<comment type="caution">
    <text evidence="3">The sequence shown here is derived from an EMBL/GenBank/DDBJ whole genome shotgun (WGS) entry which is preliminary data.</text>
</comment>
<keyword evidence="1" id="KW-0812">Transmembrane</keyword>
<evidence type="ECO:0000313" key="3">
    <source>
        <dbReference type="EMBL" id="CAH1208062.1"/>
    </source>
</evidence>
<dbReference type="SMART" id="SM00014">
    <property type="entry name" value="acidPPc"/>
    <property type="match status" value="1"/>
</dbReference>
<protein>
    <submittedName>
        <fullName evidence="3">Phosphatidylglycerophosphatase B</fullName>
        <ecNumber evidence="3">3.1.3.27</ecNumber>
    </submittedName>
</protein>
<dbReference type="Proteomes" id="UP000838686">
    <property type="component" value="Unassembled WGS sequence"/>
</dbReference>
<feature type="transmembrane region" description="Helical" evidence="1">
    <location>
        <begin position="81"/>
        <end position="102"/>
    </location>
</feature>
<dbReference type="PANTHER" id="PTHR14969:SF13">
    <property type="entry name" value="AT30094P"/>
    <property type="match status" value="1"/>
</dbReference>
<dbReference type="SUPFAM" id="SSF48317">
    <property type="entry name" value="Acid phosphatase/Vanadium-dependent haloperoxidase"/>
    <property type="match status" value="1"/>
</dbReference>
<dbReference type="PANTHER" id="PTHR14969">
    <property type="entry name" value="SPHINGOSINE-1-PHOSPHATE PHOSPHOHYDROLASE"/>
    <property type="match status" value="1"/>
</dbReference>
<proteinExistence type="predicted"/>
<reference evidence="3" key="1">
    <citation type="submission" date="2022-01" db="EMBL/GenBank/DDBJ databases">
        <authorList>
            <person name="Criscuolo A."/>
        </authorList>
    </citation>
    <scope>NUCLEOTIDE SEQUENCE</scope>
    <source>
        <strain evidence="3">CIP111893</strain>
    </source>
</reference>
<dbReference type="Gene3D" id="1.20.144.10">
    <property type="entry name" value="Phosphatidic acid phosphatase type 2/haloperoxidase"/>
    <property type="match status" value="2"/>
</dbReference>
<dbReference type="EC" id="3.1.3.27" evidence="3"/>
<dbReference type="InterPro" id="IPR036938">
    <property type="entry name" value="PAP2/HPO_sf"/>
</dbReference>
<feature type="transmembrane region" description="Helical" evidence="1">
    <location>
        <begin position="50"/>
        <end position="74"/>
    </location>
</feature>
<dbReference type="GO" id="GO:0008962">
    <property type="term" value="F:phosphatidylglycerophosphatase activity"/>
    <property type="evidence" value="ECO:0007669"/>
    <property type="project" value="UniProtKB-EC"/>
</dbReference>
<accession>A0ABM9CCD7</accession>
<gene>
    <name evidence="3" type="primary">pgpB</name>
    <name evidence="3" type="ORF">PAECIP111893_02831</name>
</gene>
<evidence type="ECO:0000256" key="1">
    <source>
        <dbReference type="SAM" id="Phobius"/>
    </source>
</evidence>
<feature type="transmembrane region" description="Helical" evidence="1">
    <location>
        <begin position="152"/>
        <end position="172"/>
    </location>
</feature>
<name>A0ABM9CCD7_9BACL</name>
<keyword evidence="4" id="KW-1185">Reference proteome</keyword>
<keyword evidence="1" id="KW-0472">Membrane</keyword>
<feature type="domain" description="Phosphatidic acid phosphatase type 2/haloperoxidase" evidence="2">
    <location>
        <begin position="81"/>
        <end position="193"/>
    </location>
</feature>
<evidence type="ECO:0000259" key="2">
    <source>
        <dbReference type="SMART" id="SM00014"/>
    </source>
</evidence>
<dbReference type="EMBL" id="CAKMMF010000014">
    <property type="protein sequence ID" value="CAH1208062.1"/>
    <property type="molecule type" value="Genomic_DNA"/>
</dbReference>
<feature type="transmembrane region" description="Helical" evidence="1">
    <location>
        <begin position="178"/>
        <end position="196"/>
    </location>
</feature>
<organism evidence="3 4">
    <name type="scientific">Paenibacillus plantiphilus</name>
    <dbReference type="NCBI Taxonomy" id="2905650"/>
    <lineage>
        <taxon>Bacteria</taxon>
        <taxon>Bacillati</taxon>
        <taxon>Bacillota</taxon>
        <taxon>Bacilli</taxon>
        <taxon>Bacillales</taxon>
        <taxon>Paenibacillaceae</taxon>
        <taxon>Paenibacillus</taxon>
    </lineage>
</organism>
<feature type="transmembrane region" description="Helical" evidence="1">
    <location>
        <begin position="122"/>
        <end position="140"/>
    </location>
</feature>
<sequence>MWFVWILLALSGFQGLAILISRQQLGRFDEAIIHIVQGWENDVLTNIAKLFSVIGSAAVVIPLVIVAAVLLAVVFKHRKELILLLGGIAGSALLNSVLKGLYQRARPDIHRIVEEQGYSFPSGHSMAAFTLYFLLTYLLWRHLSSKGARITLIAFSAGMILCIGLSRIYLGVHYPSDIIGGFWVSGCWVAVCIRLFRHYGGVSR</sequence>
<dbReference type="InterPro" id="IPR000326">
    <property type="entry name" value="PAP2/HPO"/>
</dbReference>
<dbReference type="CDD" id="cd03392">
    <property type="entry name" value="PAP2_like_2"/>
    <property type="match status" value="1"/>
</dbReference>
<keyword evidence="3" id="KW-0378">Hydrolase</keyword>
<dbReference type="RefSeq" id="WP_236343135.1">
    <property type="nucleotide sequence ID" value="NZ_CAKMMF010000014.1"/>
</dbReference>
<evidence type="ECO:0000313" key="4">
    <source>
        <dbReference type="Proteomes" id="UP000838686"/>
    </source>
</evidence>
<keyword evidence="1" id="KW-1133">Transmembrane helix</keyword>